<proteinExistence type="predicted"/>
<organism evidence="2 3">
    <name type="scientific">Plenodomus tracheiphilus IPT5</name>
    <dbReference type="NCBI Taxonomy" id="1408161"/>
    <lineage>
        <taxon>Eukaryota</taxon>
        <taxon>Fungi</taxon>
        <taxon>Dikarya</taxon>
        <taxon>Ascomycota</taxon>
        <taxon>Pezizomycotina</taxon>
        <taxon>Dothideomycetes</taxon>
        <taxon>Pleosporomycetidae</taxon>
        <taxon>Pleosporales</taxon>
        <taxon>Pleosporineae</taxon>
        <taxon>Leptosphaeriaceae</taxon>
        <taxon>Plenodomus</taxon>
    </lineage>
</organism>
<keyword evidence="1" id="KW-0732">Signal</keyword>
<protein>
    <submittedName>
        <fullName evidence="2">Uncharacterized protein</fullName>
    </submittedName>
</protein>
<sequence length="101" mass="11148">MRSTITFTIFLGLVALVTAKPVSLDAPHPPTTVSPSKEVSDMSKNQEGFLKLWNSIFKKLKEGKGSPTPVTVEEEHVVEEPVVKEDQHAAGPIRVHSRQFL</sequence>
<dbReference type="Proteomes" id="UP000799423">
    <property type="component" value="Unassembled WGS sequence"/>
</dbReference>
<dbReference type="EMBL" id="MU006309">
    <property type="protein sequence ID" value="KAF2849917.1"/>
    <property type="molecule type" value="Genomic_DNA"/>
</dbReference>
<feature type="signal peptide" evidence="1">
    <location>
        <begin position="1"/>
        <end position="19"/>
    </location>
</feature>
<dbReference type="AlphaFoldDB" id="A0A6A7B5G0"/>
<evidence type="ECO:0000313" key="2">
    <source>
        <dbReference type="EMBL" id="KAF2849917.1"/>
    </source>
</evidence>
<name>A0A6A7B5G0_9PLEO</name>
<evidence type="ECO:0000256" key="1">
    <source>
        <dbReference type="SAM" id="SignalP"/>
    </source>
</evidence>
<reference evidence="2" key="1">
    <citation type="submission" date="2020-01" db="EMBL/GenBank/DDBJ databases">
        <authorList>
            <consortium name="DOE Joint Genome Institute"/>
            <person name="Haridas S."/>
            <person name="Albert R."/>
            <person name="Binder M."/>
            <person name="Bloem J."/>
            <person name="Labutti K."/>
            <person name="Salamov A."/>
            <person name="Andreopoulos B."/>
            <person name="Baker S.E."/>
            <person name="Barry K."/>
            <person name="Bills G."/>
            <person name="Bluhm B.H."/>
            <person name="Cannon C."/>
            <person name="Castanera R."/>
            <person name="Culley D.E."/>
            <person name="Daum C."/>
            <person name="Ezra D."/>
            <person name="Gonzalez J.B."/>
            <person name="Henrissat B."/>
            <person name="Kuo A."/>
            <person name="Liang C."/>
            <person name="Lipzen A."/>
            <person name="Lutzoni F."/>
            <person name="Magnuson J."/>
            <person name="Mondo S."/>
            <person name="Nolan M."/>
            <person name="Ohm R."/>
            <person name="Pangilinan J."/>
            <person name="Park H.-J."/>
            <person name="Ramirez L."/>
            <person name="Alfaro M."/>
            <person name="Sun H."/>
            <person name="Tritt A."/>
            <person name="Yoshinaga Y."/>
            <person name="Zwiers L.-H."/>
            <person name="Turgeon B.G."/>
            <person name="Goodwin S.B."/>
            <person name="Spatafora J.W."/>
            <person name="Crous P.W."/>
            <person name="Grigoriev I.V."/>
        </authorList>
    </citation>
    <scope>NUCLEOTIDE SEQUENCE</scope>
    <source>
        <strain evidence="2">IPT5</strain>
    </source>
</reference>
<keyword evidence="3" id="KW-1185">Reference proteome</keyword>
<accession>A0A6A7B5G0</accession>
<feature type="chain" id="PRO_5025373327" evidence="1">
    <location>
        <begin position="20"/>
        <end position="101"/>
    </location>
</feature>
<gene>
    <name evidence="2" type="ORF">T440DRAFT_479718</name>
</gene>
<evidence type="ECO:0000313" key="3">
    <source>
        <dbReference type="Proteomes" id="UP000799423"/>
    </source>
</evidence>